<reference evidence="2" key="1">
    <citation type="submission" date="2024-02" db="EMBL/GenBank/DDBJ databases">
        <authorList>
            <consortium name="ELIXIR-Norway"/>
            <consortium name="Elixir Norway"/>
        </authorList>
    </citation>
    <scope>NUCLEOTIDE SEQUENCE</scope>
</reference>
<evidence type="ECO:0000313" key="3">
    <source>
        <dbReference type="Proteomes" id="UP001497512"/>
    </source>
</evidence>
<feature type="compositionally biased region" description="Polar residues" evidence="1">
    <location>
        <begin position="705"/>
        <end position="723"/>
    </location>
</feature>
<feature type="compositionally biased region" description="Polar residues" evidence="1">
    <location>
        <begin position="106"/>
        <end position="117"/>
    </location>
</feature>
<feature type="compositionally biased region" description="Low complexity" evidence="1">
    <location>
        <begin position="360"/>
        <end position="375"/>
    </location>
</feature>
<dbReference type="PANTHER" id="PTHR33737">
    <property type="entry name" value="OS05G0121800 PROTEIN"/>
    <property type="match status" value="1"/>
</dbReference>
<dbReference type="Proteomes" id="UP001497512">
    <property type="component" value="Chromosome 2"/>
</dbReference>
<organism evidence="2 3">
    <name type="scientific">Sphagnum troendelagicum</name>
    <dbReference type="NCBI Taxonomy" id="128251"/>
    <lineage>
        <taxon>Eukaryota</taxon>
        <taxon>Viridiplantae</taxon>
        <taxon>Streptophyta</taxon>
        <taxon>Embryophyta</taxon>
        <taxon>Bryophyta</taxon>
        <taxon>Sphagnophytina</taxon>
        <taxon>Sphagnopsida</taxon>
        <taxon>Sphagnales</taxon>
        <taxon>Sphagnaceae</taxon>
        <taxon>Sphagnum</taxon>
    </lineage>
</organism>
<proteinExistence type="predicted"/>
<feature type="region of interest" description="Disordered" evidence="1">
    <location>
        <begin position="1099"/>
        <end position="1149"/>
    </location>
</feature>
<name>A0ABP0UBJ0_9BRYO</name>
<feature type="region of interest" description="Disordered" evidence="1">
    <location>
        <begin position="951"/>
        <end position="972"/>
    </location>
</feature>
<feature type="compositionally biased region" description="Basic and acidic residues" evidence="1">
    <location>
        <begin position="749"/>
        <end position="772"/>
    </location>
</feature>
<feature type="compositionally biased region" description="Polar residues" evidence="1">
    <location>
        <begin position="619"/>
        <end position="636"/>
    </location>
</feature>
<feature type="region of interest" description="Disordered" evidence="1">
    <location>
        <begin position="1011"/>
        <end position="1032"/>
    </location>
</feature>
<evidence type="ECO:0000313" key="2">
    <source>
        <dbReference type="EMBL" id="CAK9216899.1"/>
    </source>
</evidence>
<feature type="region of interest" description="Disordered" evidence="1">
    <location>
        <begin position="89"/>
        <end position="117"/>
    </location>
</feature>
<feature type="region of interest" description="Disordered" evidence="1">
    <location>
        <begin position="904"/>
        <end position="930"/>
    </location>
</feature>
<sequence>MVAGKMLLRRAAVTNFSRGGVSDSSLLDITMEDDDLLLEEEEKETEKNKKQKHEGTMEKDVWSVGRGKPVEQSIVASSVRILPELAVRGAADHRSSSTTTTTTTTAAPNATENGFSFQSQHVGSNHIDTQEPQRVWGDSQVKLGAEAVGRRRNRLGRSTALRKSLAWDKAFFTDEGVLDNDELFAVASNTPKPLPMPELSTIWDDPQELSIDPFEVVMTVDNKEANLPATDILTTAIASQTYDDRGLSSSNTVAQAYGTNLVLMPAVLPGVVKPAIKVNSNAMLTLPNAAEHMKGITSNIKASGTVEMEVQQPRSASNFAQHSSIQKNSQLRPLSSSYPPCKVEEKVVEQMQRGKPLLRSMSASSLHGSPSSKLSRQVSSMSRKVKDTLGKVISGRGQKASTPTLPEQVLSSGKIPAASKKLKGLPAIPESKGSSIRANNPSAPAGSEKGTKGVRDMPHAKGGKGGASPPASKDSSTQVPILTRSKSSISVSVLQNPAPSPASDDVPPRTEPPYPAKPTGLRKPSPKIGFFDSARATTVPQTVNQPLPDTMQTIQNSRSQYGFSVDKPPLPSSNGFPGKLSQLHQGLPSGRTTSAIPSAPHVRIGVASAPTSPKARLVSSFSQSDKNTRQSPQKGSGSKLAEPHSLAGRKPTSGTTNCEPSCVRVQANPSSSKVPIATGSLKASPTPAEMSDLELNTGGIPHQRWNASSGAQSSFAVGNNGASDQELPRQEQLEGTSSIHANVAGEGLLKSHEPKKEAAHDCLHNSEWEEFRSSSFSNSRNIDRLSPKLLPHQPAEKDCQNPGTKHTWHYGSPSGRCAQEVLSGMGTPSNSPAAAKYALSPGEKKAWQPSCPSNRDGGGNSARLFSLTPVYGDHGNLIGFNQPTDGTGCSQLLDKLSQAQAVSEQLHATGTGGSQNCTPEGSSKKMKKQVVELESPGSLWSDWPVLGAAVPGLVKGPDPKKEGSKSVSPNPALDQEAELQLPENTQMVYHGGLMKTPSPKVMAMDYETSDRSPLVGLNSADGRGSGKKEKGSLFSFAKKAVSRLTLSPMSVHGSEQENEGTPRSGHRRRSKSSSNACEAELKPPLPILEERICALEAAGPEGLERKNGPVKNSPTDKASLERNPWSPVRKNGRELGPFDCTKLNHPVPT</sequence>
<feature type="compositionally biased region" description="Polar residues" evidence="1">
    <location>
        <begin position="432"/>
        <end position="442"/>
    </location>
</feature>
<feature type="compositionally biased region" description="Polar residues" evidence="1">
    <location>
        <begin position="474"/>
        <end position="495"/>
    </location>
</feature>
<gene>
    <name evidence="2" type="ORF">CSSPTR1EN2_LOCUS13701</name>
</gene>
<feature type="region of interest" description="Disordered" evidence="1">
    <location>
        <begin position="828"/>
        <end position="859"/>
    </location>
</feature>
<keyword evidence="3" id="KW-1185">Reference proteome</keyword>
<feature type="region of interest" description="Disordered" evidence="1">
    <location>
        <begin position="1046"/>
        <end position="1082"/>
    </location>
</feature>
<dbReference type="PANTHER" id="PTHR33737:SF2">
    <property type="entry name" value="OS12G0102700 PROTEIN"/>
    <property type="match status" value="1"/>
</dbReference>
<feature type="region of interest" description="Disordered" evidence="1">
    <location>
        <begin position="360"/>
        <end position="529"/>
    </location>
</feature>
<evidence type="ECO:0000256" key="1">
    <source>
        <dbReference type="SAM" id="MobiDB-lite"/>
    </source>
</evidence>
<protein>
    <submittedName>
        <fullName evidence="2">Uncharacterized protein</fullName>
    </submittedName>
</protein>
<feature type="region of interest" description="Disordered" evidence="1">
    <location>
        <begin position="561"/>
        <end position="812"/>
    </location>
</feature>
<dbReference type="InterPro" id="IPR045882">
    <property type="entry name" value="GPT1/2"/>
</dbReference>
<feature type="region of interest" description="Disordered" evidence="1">
    <location>
        <begin position="317"/>
        <end position="338"/>
    </location>
</feature>
<feature type="compositionally biased region" description="Polar residues" evidence="1">
    <location>
        <begin position="399"/>
        <end position="411"/>
    </location>
</feature>
<accession>A0ABP0UBJ0</accession>
<dbReference type="EMBL" id="OZ019894">
    <property type="protein sequence ID" value="CAK9216899.1"/>
    <property type="molecule type" value="Genomic_DNA"/>
</dbReference>
<feature type="compositionally biased region" description="Basic and acidic residues" evidence="1">
    <location>
        <begin position="449"/>
        <end position="459"/>
    </location>
</feature>
<feature type="compositionally biased region" description="Low complexity" evidence="1">
    <location>
        <begin position="96"/>
        <end position="105"/>
    </location>
</feature>
<feature type="compositionally biased region" description="Polar residues" evidence="1">
    <location>
        <begin position="904"/>
        <end position="921"/>
    </location>
</feature>